<keyword evidence="1" id="KW-1133">Transmembrane helix</keyword>
<proteinExistence type="predicted"/>
<dbReference type="AlphaFoldDB" id="A0A1V6LMU4"/>
<evidence type="ECO:0000313" key="3">
    <source>
        <dbReference type="Proteomes" id="UP000191680"/>
    </source>
</evidence>
<accession>A0A1V6LMU4</accession>
<protein>
    <submittedName>
        <fullName evidence="2">Uncharacterized protein</fullName>
    </submittedName>
</protein>
<keyword evidence="1" id="KW-0812">Transmembrane</keyword>
<dbReference type="OrthoDB" id="1434855at2"/>
<gene>
    <name evidence="2" type="ORF">BUL40_15615</name>
</gene>
<organism evidence="2 3">
    <name type="scientific">Croceivirga radicis</name>
    <dbReference type="NCBI Taxonomy" id="1929488"/>
    <lineage>
        <taxon>Bacteria</taxon>
        <taxon>Pseudomonadati</taxon>
        <taxon>Bacteroidota</taxon>
        <taxon>Flavobacteriia</taxon>
        <taxon>Flavobacteriales</taxon>
        <taxon>Flavobacteriaceae</taxon>
        <taxon>Croceivirga</taxon>
    </lineage>
</organism>
<dbReference type="RefSeq" id="WP_080319995.1">
    <property type="nucleotide sequence ID" value="NZ_MTBC01000016.1"/>
</dbReference>
<evidence type="ECO:0000313" key="2">
    <source>
        <dbReference type="EMBL" id="OQD41504.1"/>
    </source>
</evidence>
<dbReference type="EMBL" id="MTBC01000016">
    <property type="protein sequence ID" value="OQD41504.1"/>
    <property type="molecule type" value="Genomic_DNA"/>
</dbReference>
<feature type="transmembrane region" description="Helical" evidence="1">
    <location>
        <begin position="17"/>
        <end position="37"/>
    </location>
</feature>
<dbReference type="Proteomes" id="UP000191680">
    <property type="component" value="Unassembled WGS sequence"/>
</dbReference>
<keyword evidence="1" id="KW-0472">Membrane</keyword>
<sequence length="147" mass="16289">MAKLVSLFKDNYKTNPIILILVLALVVVLISFIWGTIAKGYNYLLSSLKGAASTLTKDEAQSIANAIQAEIHAMFTNEDNIIQKLVPLSKADYFKVKAEFGIKTYNITLDEFNALGSEMNLTEILNHTLSQDDKNKIKGQNPNLPIS</sequence>
<comment type="caution">
    <text evidence="2">The sequence shown here is derived from an EMBL/GenBank/DDBJ whole genome shotgun (WGS) entry which is preliminary data.</text>
</comment>
<keyword evidence="3" id="KW-1185">Reference proteome</keyword>
<name>A0A1V6LMU4_9FLAO</name>
<reference evidence="2 3" key="1">
    <citation type="submission" date="2016-12" db="EMBL/GenBank/DDBJ databases">
        <authorList>
            <person name="Song W.-J."/>
            <person name="Kurnit D.M."/>
        </authorList>
    </citation>
    <scope>NUCLEOTIDE SEQUENCE [LARGE SCALE GENOMIC DNA]</scope>
    <source>
        <strain evidence="2 3">HSG9</strain>
    </source>
</reference>
<evidence type="ECO:0000256" key="1">
    <source>
        <dbReference type="SAM" id="Phobius"/>
    </source>
</evidence>